<evidence type="ECO:0000256" key="1">
    <source>
        <dbReference type="SAM" id="Coils"/>
    </source>
</evidence>
<dbReference type="Proteomes" id="UP000242287">
    <property type="component" value="Unassembled WGS sequence"/>
</dbReference>
<keyword evidence="1" id="KW-0175">Coiled coil</keyword>
<keyword evidence="4" id="KW-1185">Reference proteome</keyword>
<sequence>MNVVDLSQVGRANYEVYSNTATRVILRSITDTEHALGRVAWQLSGLEHRKQALLEEQKLLRDQLNRYKRALAPYKKLPKDIIQYIFDFCVGEAVVRLPPCKAQVLPQVVLSHVCSAWRQVALDTVELWNRVHLNASDPVHLNLAKHWLSRAGNSLITLVADVHHYPHHDAAWVRALLSPYHFKTINLYILTHQIHHLSDIKNESVAHLETLHISLVDYGICFPTPSLFTANINPQFPQLREFTICPSSKRNPVEVYVHSHDIPLPWHNLRTLSMIAVPMPPEQCLHALRQTFQLKVCQLNVSEPHHTTTTTTTTEWAAPQLDVILTHLESLELKFKHGECFGNLINSIRTPKLHALSVDGNALAWSDGICTALSERLNLPNLTLFKIGRTSRSIHIGRLLANGPMLSDVDLPGTAIFDTDTITKVSACKLGGRLTRVVFRGERDVAAMLEMLNKRENNRRLPGNSSNGSKYKTRRHVSALGYVEIWSGWRSVEIMDSCFGFMLSLAEKGVGVVLKP</sequence>
<evidence type="ECO:0000313" key="3">
    <source>
        <dbReference type="EMBL" id="PFH50528.1"/>
    </source>
</evidence>
<organism evidence="3 4">
    <name type="scientific">Amanita thiersii Skay4041</name>
    <dbReference type="NCBI Taxonomy" id="703135"/>
    <lineage>
        <taxon>Eukaryota</taxon>
        <taxon>Fungi</taxon>
        <taxon>Dikarya</taxon>
        <taxon>Basidiomycota</taxon>
        <taxon>Agaricomycotina</taxon>
        <taxon>Agaricomycetes</taxon>
        <taxon>Agaricomycetidae</taxon>
        <taxon>Agaricales</taxon>
        <taxon>Pluteineae</taxon>
        <taxon>Amanitaceae</taxon>
        <taxon>Amanita</taxon>
    </lineage>
</organism>
<gene>
    <name evidence="3" type="ORF">AMATHDRAFT_60951</name>
</gene>
<evidence type="ECO:0000313" key="4">
    <source>
        <dbReference type="Proteomes" id="UP000242287"/>
    </source>
</evidence>
<feature type="domain" description="F-box" evidence="2">
    <location>
        <begin position="76"/>
        <end position="133"/>
    </location>
</feature>
<dbReference type="EMBL" id="KZ302002">
    <property type="protein sequence ID" value="PFH50528.1"/>
    <property type="molecule type" value="Genomic_DNA"/>
</dbReference>
<name>A0A2A9NKC4_9AGAR</name>
<reference evidence="3 4" key="1">
    <citation type="submission" date="2014-02" db="EMBL/GenBank/DDBJ databases">
        <title>Transposable element dynamics among asymbiotic and ectomycorrhizal Amanita fungi.</title>
        <authorList>
            <consortium name="DOE Joint Genome Institute"/>
            <person name="Hess J."/>
            <person name="Skrede I."/>
            <person name="Wolfe B."/>
            <person name="LaButti K."/>
            <person name="Ohm R.A."/>
            <person name="Grigoriev I.V."/>
            <person name="Pringle A."/>
        </authorList>
    </citation>
    <scope>NUCLEOTIDE SEQUENCE [LARGE SCALE GENOMIC DNA]</scope>
    <source>
        <strain evidence="3 4">SKay4041</strain>
    </source>
</reference>
<dbReference type="InterPro" id="IPR001810">
    <property type="entry name" value="F-box_dom"/>
</dbReference>
<dbReference type="Pfam" id="PF12937">
    <property type="entry name" value="F-box-like"/>
    <property type="match status" value="1"/>
</dbReference>
<proteinExistence type="predicted"/>
<protein>
    <recommendedName>
        <fullName evidence="2">F-box domain-containing protein</fullName>
    </recommendedName>
</protein>
<dbReference type="OrthoDB" id="3042049at2759"/>
<evidence type="ECO:0000259" key="2">
    <source>
        <dbReference type="Pfam" id="PF12937"/>
    </source>
</evidence>
<dbReference type="AlphaFoldDB" id="A0A2A9NKC4"/>
<accession>A0A2A9NKC4</accession>
<feature type="coiled-coil region" evidence="1">
    <location>
        <begin position="43"/>
        <end position="70"/>
    </location>
</feature>